<evidence type="ECO:0000256" key="1">
    <source>
        <dbReference type="SAM" id="Phobius"/>
    </source>
</evidence>
<evidence type="ECO:0000313" key="2">
    <source>
        <dbReference type="EMBL" id="SEA96500.1"/>
    </source>
</evidence>
<keyword evidence="1" id="KW-0812">Transmembrane</keyword>
<protein>
    <submittedName>
        <fullName evidence="2">Uncharacterized protein</fullName>
    </submittedName>
</protein>
<dbReference type="STRING" id="150146.SAMN05443667_113101"/>
<feature type="transmembrane region" description="Helical" evidence="1">
    <location>
        <begin position="75"/>
        <end position="95"/>
    </location>
</feature>
<proteinExistence type="predicted"/>
<evidence type="ECO:0000313" key="3">
    <source>
        <dbReference type="Proteomes" id="UP000198951"/>
    </source>
</evidence>
<accession>A0A1H4FI54</accession>
<organism evidence="2 3">
    <name type="scientific">Flavobacterium gillisiae</name>
    <dbReference type="NCBI Taxonomy" id="150146"/>
    <lineage>
        <taxon>Bacteria</taxon>
        <taxon>Pseudomonadati</taxon>
        <taxon>Bacteroidota</taxon>
        <taxon>Flavobacteriia</taxon>
        <taxon>Flavobacteriales</taxon>
        <taxon>Flavobacteriaceae</taxon>
        <taxon>Flavobacterium</taxon>
    </lineage>
</organism>
<keyword evidence="3" id="KW-1185">Reference proteome</keyword>
<dbReference type="AlphaFoldDB" id="A0A1H4FI54"/>
<keyword evidence="1" id="KW-1133">Transmembrane helix</keyword>
<dbReference type="Proteomes" id="UP000198951">
    <property type="component" value="Unassembled WGS sequence"/>
</dbReference>
<name>A0A1H4FI54_9FLAO</name>
<gene>
    <name evidence="2" type="ORF">SAMN05443667_113101</name>
</gene>
<reference evidence="3" key="1">
    <citation type="submission" date="2016-10" db="EMBL/GenBank/DDBJ databases">
        <authorList>
            <person name="Varghese N."/>
            <person name="Submissions S."/>
        </authorList>
    </citation>
    <scope>NUCLEOTIDE SEQUENCE [LARGE SCALE GENOMIC DNA]</scope>
    <source>
        <strain evidence="3">DSM 22376</strain>
    </source>
</reference>
<sequence>MELNKIEMLLEKYFEGQTSIHEEKELQKYFSSADVAPHLDQYTPIFGYFSQAATLELKQETQVPTIVKGRKRTKVWLSIAASIVVMLGAGTYVYFDKEVVSQDLGTYDNPEVAMKETQKALAMLSSHVNVGIESVICLEQYEDSKKLIFKQ</sequence>
<keyword evidence="1" id="KW-0472">Membrane</keyword>
<dbReference type="OrthoDB" id="1098521at2"/>
<dbReference type="EMBL" id="FNRD01000013">
    <property type="protein sequence ID" value="SEA96500.1"/>
    <property type="molecule type" value="Genomic_DNA"/>
</dbReference>